<dbReference type="EMBL" id="VRLR01000003">
    <property type="protein sequence ID" value="TXK81752.1"/>
    <property type="molecule type" value="Genomic_DNA"/>
</dbReference>
<dbReference type="RefSeq" id="WP_147903866.1">
    <property type="nucleotide sequence ID" value="NZ_BAAAGC010000008.1"/>
</dbReference>
<feature type="chain" id="PRO_5023127249" description="Lipocalin-like domain-containing protein" evidence="1">
    <location>
        <begin position="18"/>
        <end position="133"/>
    </location>
</feature>
<gene>
    <name evidence="2" type="ORF">FU839_07585</name>
</gene>
<sequence length="133" mass="14930">MKHFTFWAFTMFCFAAAAEATPLQGSWMLKSAVYTKADGTVITLSGDELKSVKVLSKSYFSFVTVNKDGSFSSALTGSYQLKGNDYNETPRTGSVINMLNKTYQFKARVEGDLWHHSGMEDGMKIEEVWVRLD</sequence>
<dbReference type="Proteomes" id="UP000321814">
    <property type="component" value="Unassembled WGS sequence"/>
</dbReference>
<accession>A0A5C8M239</accession>
<organism evidence="2 3">
    <name type="scientific">Rheinheimera tangshanensis</name>
    <dbReference type="NCBI Taxonomy" id="400153"/>
    <lineage>
        <taxon>Bacteria</taxon>
        <taxon>Pseudomonadati</taxon>
        <taxon>Pseudomonadota</taxon>
        <taxon>Gammaproteobacteria</taxon>
        <taxon>Chromatiales</taxon>
        <taxon>Chromatiaceae</taxon>
        <taxon>Rheinheimera</taxon>
    </lineage>
</organism>
<name>A0A5C8M239_9GAMM</name>
<keyword evidence="1" id="KW-0732">Signal</keyword>
<protein>
    <recommendedName>
        <fullName evidence="4">Lipocalin-like domain-containing protein</fullName>
    </recommendedName>
</protein>
<comment type="caution">
    <text evidence="2">The sequence shown here is derived from an EMBL/GenBank/DDBJ whole genome shotgun (WGS) entry which is preliminary data.</text>
</comment>
<feature type="signal peptide" evidence="1">
    <location>
        <begin position="1"/>
        <end position="17"/>
    </location>
</feature>
<evidence type="ECO:0000313" key="2">
    <source>
        <dbReference type="EMBL" id="TXK81752.1"/>
    </source>
</evidence>
<evidence type="ECO:0000313" key="3">
    <source>
        <dbReference type="Proteomes" id="UP000321814"/>
    </source>
</evidence>
<dbReference type="OrthoDB" id="8588312at2"/>
<dbReference type="Gene3D" id="2.40.128.490">
    <property type="entry name" value="Uncharacterised protein PF14869, DUF4488"/>
    <property type="match status" value="1"/>
</dbReference>
<reference evidence="2 3" key="1">
    <citation type="submission" date="2019-08" db="EMBL/GenBank/DDBJ databases">
        <title>Draft genome analysis of Rheinheimera tangshanensis isolated from the roots of fresh rice plants (Oryza sativa).</title>
        <authorList>
            <person name="Yu Q."/>
            <person name="Qi Y."/>
            <person name="Zhang H."/>
            <person name="Pu J."/>
        </authorList>
    </citation>
    <scope>NUCLEOTIDE SEQUENCE [LARGE SCALE GENOMIC DNA]</scope>
    <source>
        <strain evidence="2 3">JA3-B52</strain>
    </source>
</reference>
<keyword evidence="3" id="KW-1185">Reference proteome</keyword>
<proteinExistence type="predicted"/>
<evidence type="ECO:0008006" key="4">
    <source>
        <dbReference type="Google" id="ProtNLM"/>
    </source>
</evidence>
<evidence type="ECO:0000256" key="1">
    <source>
        <dbReference type="SAM" id="SignalP"/>
    </source>
</evidence>
<dbReference type="AlphaFoldDB" id="A0A5C8M239"/>